<dbReference type="GO" id="GO:0008324">
    <property type="term" value="F:monoatomic cation transmembrane transporter activity"/>
    <property type="evidence" value="ECO:0007669"/>
    <property type="project" value="InterPro"/>
</dbReference>
<feature type="transmembrane region" description="Helical" evidence="7">
    <location>
        <begin position="72"/>
        <end position="98"/>
    </location>
</feature>
<dbReference type="InterPro" id="IPR027469">
    <property type="entry name" value="Cation_efflux_TMD_sf"/>
</dbReference>
<dbReference type="PANTHER" id="PTHR13414:SF9">
    <property type="entry name" value="PROTON-COUPLED ZINC ANTIPORTER SLC30A9, MITOCHONDRIAL"/>
    <property type="match status" value="1"/>
</dbReference>
<keyword evidence="2" id="KW-0813">Transport</keyword>
<dbReference type="GO" id="GO:0006829">
    <property type="term" value="P:zinc ion transport"/>
    <property type="evidence" value="ECO:0007669"/>
    <property type="project" value="InterPro"/>
</dbReference>
<feature type="region of interest" description="Disordered" evidence="6">
    <location>
        <begin position="288"/>
        <end position="309"/>
    </location>
</feature>
<feature type="compositionally biased region" description="Basic and acidic residues" evidence="6">
    <location>
        <begin position="288"/>
        <end position="302"/>
    </location>
</feature>
<evidence type="ECO:0000313" key="11">
    <source>
        <dbReference type="EMBL" id="HGQ18982.1"/>
    </source>
</evidence>
<dbReference type="EMBL" id="DTAI01000026">
    <property type="protein sequence ID" value="HGN36082.1"/>
    <property type="molecule type" value="Genomic_DNA"/>
</dbReference>
<feature type="domain" description="Cation efflux protein cytoplasmic" evidence="9">
    <location>
        <begin position="212"/>
        <end position="277"/>
    </location>
</feature>
<evidence type="ECO:0000259" key="8">
    <source>
        <dbReference type="Pfam" id="PF01545"/>
    </source>
</evidence>
<reference evidence="10" key="1">
    <citation type="journal article" date="2020" name="mSystems">
        <title>Genome- and Community-Level Interaction Insights into Carbon Utilization and Element Cycling Functions of Hydrothermarchaeota in Hydrothermal Sediment.</title>
        <authorList>
            <person name="Zhou Z."/>
            <person name="Liu Y."/>
            <person name="Xu W."/>
            <person name="Pan J."/>
            <person name="Luo Z.H."/>
            <person name="Li M."/>
        </authorList>
    </citation>
    <scope>NUCLEOTIDE SEQUENCE [LARGE SCALE GENOMIC DNA]</scope>
    <source>
        <strain evidence="10">SpSt-618</strain>
        <strain evidence="11">SpSt-657</strain>
    </source>
</reference>
<evidence type="ECO:0000259" key="9">
    <source>
        <dbReference type="Pfam" id="PF16916"/>
    </source>
</evidence>
<name>A0A7J3I5Y1_9CREN</name>
<feature type="transmembrane region" description="Helical" evidence="7">
    <location>
        <begin position="7"/>
        <end position="25"/>
    </location>
</feature>
<comment type="caution">
    <text evidence="10">The sequence shown here is derived from an EMBL/GenBank/DDBJ whole genome shotgun (WGS) entry which is preliminary data.</text>
</comment>
<keyword evidence="3 7" id="KW-0812">Transmembrane</keyword>
<proteinExistence type="predicted"/>
<dbReference type="EMBL" id="DTBZ01000156">
    <property type="protein sequence ID" value="HGQ18982.1"/>
    <property type="molecule type" value="Genomic_DNA"/>
</dbReference>
<dbReference type="InterPro" id="IPR058533">
    <property type="entry name" value="Cation_efflux_TM"/>
</dbReference>
<organism evidence="10">
    <name type="scientific">Ignisphaera aggregans</name>
    <dbReference type="NCBI Taxonomy" id="334771"/>
    <lineage>
        <taxon>Archaea</taxon>
        <taxon>Thermoproteota</taxon>
        <taxon>Thermoprotei</taxon>
        <taxon>Desulfurococcales</taxon>
        <taxon>Desulfurococcaceae</taxon>
        <taxon>Ignisphaera</taxon>
    </lineage>
</organism>
<keyword evidence="4 7" id="KW-1133">Transmembrane helix</keyword>
<evidence type="ECO:0000256" key="3">
    <source>
        <dbReference type="ARBA" id="ARBA00022692"/>
    </source>
</evidence>
<dbReference type="InterPro" id="IPR036837">
    <property type="entry name" value="Cation_efflux_CTD_sf"/>
</dbReference>
<comment type="subcellular location">
    <subcellularLocation>
        <location evidence="1">Membrane</location>
        <topology evidence="1">Multi-pass membrane protein</topology>
    </subcellularLocation>
</comment>
<dbReference type="Gene3D" id="3.30.70.1350">
    <property type="entry name" value="Cation efflux protein, cytoplasmic domain"/>
    <property type="match status" value="1"/>
</dbReference>
<dbReference type="InterPro" id="IPR040177">
    <property type="entry name" value="SLC30A9"/>
</dbReference>
<dbReference type="InterPro" id="IPR027470">
    <property type="entry name" value="Cation_efflux_CTD"/>
</dbReference>
<dbReference type="PANTHER" id="PTHR13414">
    <property type="entry name" value="HUEL-CATION TRANSPORTER"/>
    <property type="match status" value="1"/>
</dbReference>
<dbReference type="GO" id="GO:0016020">
    <property type="term" value="C:membrane"/>
    <property type="evidence" value="ECO:0007669"/>
    <property type="project" value="UniProtKB-SubCell"/>
</dbReference>
<dbReference type="AlphaFoldDB" id="A0A7J3I5Y1"/>
<evidence type="ECO:0000256" key="4">
    <source>
        <dbReference type="ARBA" id="ARBA00022989"/>
    </source>
</evidence>
<evidence type="ECO:0000256" key="2">
    <source>
        <dbReference type="ARBA" id="ARBA00022448"/>
    </source>
</evidence>
<evidence type="ECO:0000256" key="1">
    <source>
        <dbReference type="ARBA" id="ARBA00004141"/>
    </source>
</evidence>
<evidence type="ECO:0000256" key="7">
    <source>
        <dbReference type="SAM" id="Phobius"/>
    </source>
</evidence>
<sequence>MDLNFRSVFISFLLNILLFILKIVASTVTKSTALFIEALRSFSDILNSGLAYIGNRIALSSGEEYYTFSRKMYLYVFGFALSIIALGSIVTIGFIEGLQAFLRPKIIENISLGILLISIAIIFDLTSAVLAFKDAKIYLDEAGYSNPLLKAVFVENIYDITGEGIALATLFLSRWSNVIDGISSMILNTMLAIYMVKLAKENIDVLVHRAASPEIIARIVKITLSNPAIRDVNTVKTLMIEPQKYAVFMEVEIEPELSLAEVEQIINDIKGDIRRFVSGVQYLVIEPRRPDSSPKTHRELLRRLRSRSR</sequence>
<dbReference type="SUPFAM" id="SSF161111">
    <property type="entry name" value="Cation efflux protein transmembrane domain-like"/>
    <property type="match status" value="1"/>
</dbReference>
<dbReference type="Gene3D" id="1.20.1510.10">
    <property type="entry name" value="Cation efflux protein transmembrane domain"/>
    <property type="match status" value="1"/>
</dbReference>
<protein>
    <submittedName>
        <fullName evidence="10">Cation diffusion facilitator family transporter</fullName>
    </submittedName>
</protein>
<gene>
    <name evidence="10" type="ORF">ENT87_00810</name>
    <name evidence="11" type="ORF">ENU30_08450</name>
</gene>
<accession>A0A7J3I5Y1</accession>
<evidence type="ECO:0000313" key="10">
    <source>
        <dbReference type="EMBL" id="HGN36082.1"/>
    </source>
</evidence>
<dbReference type="Pfam" id="PF16916">
    <property type="entry name" value="ZT_dimer"/>
    <property type="match status" value="1"/>
</dbReference>
<evidence type="ECO:0000256" key="6">
    <source>
        <dbReference type="SAM" id="MobiDB-lite"/>
    </source>
</evidence>
<dbReference type="SUPFAM" id="SSF160240">
    <property type="entry name" value="Cation efflux protein cytoplasmic domain-like"/>
    <property type="match status" value="1"/>
</dbReference>
<dbReference type="Pfam" id="PF01545">
    <property type="entry name" value="Cation_efflux"/>
    <property type="match status" value="1"/>
</dbReference>
<keyword evidence="5 7" id="KW-0472">Membrane</keyword>
<evidence type="ECO:0000256" key="5">
    <source>
        <dbReference type="ARBA" id="ARBA00023136"/>
    </source>
</evidence>
<feature type="transmembrane region" description="Helical" evidence="7">
    <location>
        <begin position="110"/>
        <end position="132"/>
    </location>
</feature>
<dbReference type="InterPro" id="IPR002524">
    <property type="entry name" value="Cation_efflux"/>
</dbReference>
<feature type="domain" description="Cation efflux protein transmembrane" evidence="8">
    <location>
        <begin position="8"/>
        <end position="207"/>
    </location>
</feature>
<dbReference type="NCBIfam" id="TIGR01297">
    <property type="entry name" value="CDF"/>
    <property type="match status" value="1"/>
</dbReference>